<dbReference type="Proteomes" id="UP001302745">
    <property type="component" value="Unassembled WGS sequence"/>
</dbReference>
<dbReference type="PROSITE" id="PS51154">
    <property type="entry name" value="MACRO"/>
    <property type="match status" value="1"/>
</dbReference>
<feature type="region of interest" description="Disordered" evidence="7">
    <location>
        <begin position="1"/>
        <end position="113"/>
    </location>
</feature>
<dbReference type="SUPFAM" id="SSF52949">
    <property type="entry name" value="Macro domain-like"/>
    <property type="match status" value="1"/>
</dbReference>
<dbReference type="InterPro" id="IPR050892">
    <property type="entry name" value="ADP-ribose_metab_enzymes"/>
</dbReference>
<evidence type="ECO:0000256" key="4">
    <source>
        <dbReference type="ARBA" id="ARBA00019744"/>
    </source>
</evidence>
<keyword evidence="10" id="KW-1185">Reference proteome</keyword>
<evidence type="ECO:0000313" key="10">
    <source>
        <dbReference type="Proteomes" id="UP001302745"/>
    </source>
</evidence>
<dbReference type="Gene3D" id="3.40.220.10">
    <property type="entry name" value="Leucine Aminopeptidase, subunit E, domain 1"/>
    <property type="match status" value="1"/>
</dbReference>
<reference evidence="9" key="1">
    <citation type="journal article" date="2023" name="Mol. Phylogenet. Evol.">
        <title>Genome-scale phylogeny and comparative genomics of the fungal order Sordariales.</title>
        <authorList>
            <person name="Hensen N."/>
            <person name="Bonometti L."/>
            <person name="Westerberg I."/>
            <person name="Brannstrom I.O."/>
            <person name="Guillou S."/>
            <person name="Cros-Aarteil S."/>
            <person name="Calhoun S."/>
            <person name="Haridas S."/>
            <person name="Kuo A."/>
            <person name="Mondo S."/>
            <person name="Pangilinan J."/>
            <person name="Riley R."/>
            <person name="LaButti K."/>
            <person name="Andreopoulos B."/>
            <person name="Lipzen A."/>
            <person name="Chen C."/>
            <person name="Yan M."/>
            <person name="Daum C."/>
            <person name="Ng V."/>
            <person name="Clum A."/>
            <person name="Steindorff A."/>
            <person name="Ohm R.A."/>
            <person name="Martin F."/>
            <person name="Silar P."/>
            <person name="Natvig D.O."/>
            <person name="Lalanne C."/>
            <person name="Gautier V."/>
            <person name="Ament-Velasquez S.L."/>
            <person name="Kruys A."/>
            <person name="Hutchinson M.I."/>
            <person name="Powell A.J."/>
            <person name="Barry K."/>
            <person name="Miller A.N."/>
            <person name="Grigoriev I.V."/>
            <person name="Debuchy R."/>
            <person name="Gladieux P."/>
            <person name="Hiltunen Thoren M."/>
            <person name="Johannesson H."/>
        </authorList>
    </citation>
    <scope>NUCLEOTIDE SEQUENCE</scope>
    <source>
        <strain evidence="9">CBS 538.74</strain>
    </source>
</reference>
<evidence type="ECO:0000256" key="3">
    <source>
        <dbReference type="ARBA" id="ARBA00012983"/>
    </source>
</evidence>
<evidence type="ECO:0000256" key="7">
    <source>
        <dbReference type="SAM" id="MobiDB-lite"/>
    </source>
</evidence>
<gene>
    <name evidence="9" type="ORF">C8A00DRAFT_46672</name>
</gene>
<dbReference type="Pfam" id="PF01661">
    <property type="entry name" value="Macro"/>
    <property type="match status" value="1"/>
</dbReference>
<feature type="domain" description="Macro" evidence="8">
    <location>
        <begin position="104"/>
        <end position="305"/>
    </location>
</feature>
<comment type="caution">
    <text evidence="9">The sequence shown here is derived from an EMBL/GenBank/DDBJ whole genome shotgun (WGS) entry which is preliminary data.</text>
</comment>
<reference evidence="9" key="2">
    <citation type="submission" date="2023-05" db="EMBL/GenBank/DDBJ databases">
        <authorList>
            <consortium name="Lawrence Berkeley National Laboratory"/>
            <person name="Steindorff A."/>
            <person name="Hensen N."/>
            <person name="Bonometti L."/>
            <person name="Westerberg I."/>
            <person name="Brannstrom I.O."/>
            <person name="Guillou S."/>
            <person name="Cros-Aarteil S."/>
            <person name="Calhoun S."/>
            <person name="Haridas S."/>
            <person name="Kuo A."/>
            <person name="Mondo S."/>
            <person name="Pangilinan J."/>
            <person name="Riley R."/>
            <person name="Labutti K."/>
            <person name="Andreopoulos B."/>
            <person name="Lipzen A."/>
            <person name="Chen C."/>
            <person name="Yanf M."/>
            <person name="Daum C."/>
            <person name="Ng V."/>
            <person name="Clum A."/>
            <person name="Ohm R."/>
            <person name="Martin F."/>
            <person name="Silar P."/>
            <person name="Natvig D."/>
            <person name="Lalanne C."/>
            <person name="Gautier V."/>
            <person name="Ament-Velasquez S.L."/>
            <person name="Kruys A."/>
            <person name="Hutchinson M.I."/>
            <person name="Powell A.J."/>
            <person name="Barry K."/>
            <person name="Miller A.N."/>
            <person name="Grigoriev I.V."/>
            <person name="Debuchy R."/>
            <person name="Gladieux P."/>
            <person name="Thoren M.H."/>
            <person name="Johannesson H."/>
        </authorList>
    </citation>
    <scope>NUCLEOTIDE SEQUENCE</scope>
    <source>
        <strain evidence="9">CBS 538.74</strain>
    </source>
</reference>
<dbReference type="CDD" id="cd02901">
    <property type="entry name" value="Macro_Poa1p-like"/>
    <property type="match status" value="1"/>
</dbReference>
<feature type="compositionally biased region" description="Polar residues" evidence="7">
    <location>
        <begin position="79"/>
        <end position="89"/>
    </location>
</feature>
<dbReference type="PANTHER" id="PTHR12521:SF0">
    <property type="entry name" value="ADP-RIBOSE GLYCOHYDROLASE OARD1"/>
    <property type="match status" value="1"/>
</dbReference>
<dbReference type="InterPro" id="IPR043472">
    <property type="entry name" value="Macro_dom-like"/>
</dbReference>
<evidence type="ECO:0000256" key="5">
    <source>
        <dbReference type="ARBA" id="ARBA00022912"/>
    </source>
</evidence>
<evidence type="ECO:0000313" key="9">
    <source>
        <dbReference type="EMBL" id="KAK4149780.1"/>
    </source>
</evidence>
<organism evidence="9 10">
    <name type="scientific">Chaetomidium leptoderma</name>
    <dbReference type="NCBI Taxonomy" id="669021"/>
    <lineage>
        <taxon>Eukaryota</taxon>
        <taxon>Fungi</taxon>
        <taxon>Dikarya</taxon>
        <taxon>Ascomycota</taxon>
        <taxon>Pezizomycotina</taxon>
        <taxon>Sordariomycetes</taxon>
        <taxon>Sordariomycetidae</taxon>
        <taxon>Sordariales</taxon>
        <taxon>Chaetomiaceae</taxon>
        <taxon>Chaetomidium</taxon>
    </lineage>
</organism>
<evidence type="ECO:0000256" key="1">
    <source>
        <dbReference type="ARBA" id="ARBA00002432"/>
    </source>
</evidence>
<dbReference type="GO" id="GO:0140291">
    <property type="term" value="P:peptidyl-glutamate ADP-deribosylation"/>
    <property type="evidence" value="ECO:0007669"/>
    <property type="project" value="TreeGrafter"/>
</dbReference>
<feature type="compositionally biased region" description="Polar residues" evidence="7">
    <location>
        <begin position="22"/>
        <end position="41"/>
    </location>
</feature>
<evidence type="ECO:0000259" key="8">
    <source>
        <dbReference type="PROSITE" id="PS51154"/>
    </source>
</evidence>
<evidence type="ECO:0000256" key="6">
    <source>
        <dbReference type="ARBA" id="ARBA00034427"/>
    </source>
</evidence>
<protein>
    <recommendedName>
        <fullName evidence="4">ADP-ribose 1''-phosphate phosphatase</fullName>
        <ecNumber evidence="3">3.1.3.84</ecNumber>
    </recommendedName>
</protein>
<dbReference type="InterPro" id="IPR002589">
    <property type="entry name" value="Macro_dom"/>
</dbReference>
<sequence length="305" mass="33051">MSGKRPSDLSGAPGEPRHFKQTKLNFFTPASRSQPKKPNTASEERQENPTTATARTTRDEADPEEQKAEKEEEEEEQARSSSAPNSTDDTANTNPNTSTKPPPAITTTTTTTPRIRITDRTGDLFSAPPNTLLIHACNCVGSWGGGIALAFRNLYPEEFKIYRAHCARSTPAQLRGTALLIPPQSSSSSSSQERGRGSGSGHYIGCLFTSRGYGASRDAPGRILGATAPAMRELMRLVVKHEEEEETGGVGGIGEVRMCRINSGLFAVPWERSKRAVEEMELGEGEVPRCAEGGVLEVVAYEREE</sequence>
<keyword evidence="5" id="KW-0904">Protein phosphatase</keyword>
<dbReference type="PANTHER" id="PTHR12521">
    <property type="entry name" value="PROTEIN C6ORF130"/>
    <property type="match status" value="1"/>
</dbReference>
<dbReference type="GO" id="GO:0004721">
    <property type="term" value="F:phosphoprotein phosphatase activity"/>
    <property type="evidence" value="ECO:0007669"/>
    <property type="project" value="UniProtKB-KW"/>
</dbReference>
<name>A0AAN6ZS32_9PEZI</name>
<feature type="compositionally biased region" description="Basic and acidic residues" evidence="7">
    <location>
        <begin position="56"/>
        <end position="70"/>
    </location>
</feature>
<feature type="compositionally biased region" description="Low complexity" evidence="7">
    <location>
        <begin position="90"/>
        <end position="113"/>
    </location>
</feature>
<dbReference type="EC" id="3.1.3.84" evidence="3"/>
<proteinExistence type="inferred from homology"/>
<dbReference type="EMBL" id="MU857124">
    <property type="protein sequence ID" value="KAK4149780.1"/>
    <property type="molecule type" value="Genomic_DNA"/>
</dbReference>
<dbReference type="AlphaFoldDB" id="A0AAN6ZS32"/>
<keyword evidence="5" id="KW-0378">Hydrolase</keyword>
<comment type="function">
    <text evidence="1">Highly specific phosphatase involved in the metabolism of ADP-ribose 1''-phosphate (Appr1p) which is produced as a consequence of tRNA splicing.</text>
</comment>
<comment type="similarity">
    <text evidence="2">Belongs to the POA1 family.</text>
</comment>
<accession>A0AAN6ZS32</accession>
<evidence type="ECO:0000256" key="2">
    <source>
        <dbReference type="ARBA" id="ARBA00006575"/>
    </source>
</evidence>
<comment type="catalytic activity">
    <reaction evidence="6">
        <text>ADP-alpha-D-ribose 1''-phosphate + H2O = ADP-D-ribose + phosphate</text>
        <dbReference type="Rhea" id="RHEA:25029"/>
        <dbReference type="ChEBI" id="CHEBI:15377"/>
        <dbReference type="ChEBI" id="CHEBI:43474"/>
        <dbReference type="ChEBI" id="CHEBI:57967"/>
        <dbReference type="ChEBI" id="CHEBI:58753"/>
        <dbReference type="EC" id="3.1.3.84"/>
    </reaction>
</comment>